<organism evidence="1 2">
    <name type="scientific">Tamaricihabitans halophyticus</name>
    <dbReference type="NCBI Taxonomy" id="1262583"/>
    <lineage>
        <taxon>Bacteria</taxon>
        <taxon>Bacillati</taxon>
        <taxon>Actinomycetota</taxon>
        <taxon>Actinomycetes</taxon>
        <taxon>Pseudonocardiales</taxon>
        <taxon>Pseudonocardiaceae</taxon>
        <taxon>Tamaricihabitans</taxon>
    </lineage>
</organism>
<gene>
    <name evidence="1" type="ORF">EV191_101709</name>
</gene>
<keyword evidence="1" id="KW-0548">Nucleotidyltransferase</keyword>
<dbReference type="AlphaFoldDB" id="A0A4R2R2J6"/>
<dbReference type="Gene3D" id="1.20.120.330">
    <property type="entry name" value="Nucleotidyltransferases domain 2"/>
    <property type="match status" value="1"/>
</dbReference>
<dbReference type="RefSeq" id="WP_132875323.1">
    <property type="nucleotide sequence ID" value="NZ_SLXQ01000001.1"/>
</dbReference>
<evidence type="ECO:0000313" key="1">
    <source>
        <dbReference type="EMBL" id="TCP56763.1"/>
    </source>
</evidence>
<dbReference type="Proteomes" id="UP000294911">
    <property type="component" value="Unassembled WGS sequence"/>
</dbReference>
<proteinExistence type="predicted"/>
<name>A0A4R2R2J6_9PSEU</name>
<dbReference type="InterPro" id="IPR043519">
    <property type="entry name" value="NT_sf"/>
</dbReference>
<protein>
    <submittedName>
        <fullName evidence="1">Aminoglycoside 6-adenylyltransferase</fullName>
    </submittedName>
</protein>
<comment type="caution">
    <text evidence="1">The sequence shown here is derived from an EMBL/GenBank/DDBJ whole genome shotgun (WGS) entry which is preliminary data.</text>
</comment>
<dbReference type="EMBL" id="SLXQ01000001">
    <property type="protein sequence ID" value="TCP56763.1"/>
    <property type="molecule type" value="Genomic_DNA"/>
</dbReference>
<evidence type="ECO:0000313" key="2">
    <source>
        <dbReference type="Proteomes" id="UP000294911"/>
    </source>
</evidence>
<dbReference type="SUPFAM" id="SSF81301">
    <property type="entry name" value="Nucleotidyltransferase"/>
    <property type="match status" value="1"/>
</dbReference>
<accession>A0A4R2R2J6</accession>
<dbReference type="OrthoDB" id="4519931at2"/>
<dbReference type="GO" id="GO:0016779">
    <property type="term" value="F:nucleotidyltransferase activity"/>
    <property type="evidence" value="ECO:0007669"/>
    <property type="project" value="UniProtKB-KW"/>
</dbReference>
<keyword evidence="2" id="KW-1185">Reference proteome</keyword>
<dbReference type="Gene3D" id="3.30.460.10">
    <property type="entry name" value="Beta Polymerase, domain 2"/>
    <property type="match status" value="1"/>
</dbReference>
<keyword evidence="1" id="KW-0808">Transferase</keyword>
<dbReference type="Pfam" id="PF04439">
    <property type="entry name" value="Adenyl_transf"/>
    <property type="match status" value="1"/>
</dbReference>
<dbReference type="SUPFAM" id="SSF81631">
    <property type="entry name" value="PAP/OAS1 substrate-binding domain"/>
    <property type="match status" value="1"/>
</dbReference>
<reference evidence="1 2" key="1">
    <citation type="submission" date="2019-03" db="EMBL/GenBank/DDBJ databases">
        <title>Genomic Encyclopedia of Type Strains, Phase IV (KMG-IV): sequencing the most valuable type-strain genomes for metagenomic binning, comparative biology and taxonomic classification.</title>
        <authorList>
            <person name="Goeker M."/>
        </authorList>
    </citation>
    <scope>NUCLEOTIDE SEQUENCE [LARGE SCALE GENOMIC DNA]</scope>
    <source>
        <strain evidence="1 2">DSM 45765</strain>
    </source>
</reference>
<sequence length="289" mass="32441">MEDPNELLASIVTWARTDPRVDAVVQTGSRARGTRVDEFSDLDIELIGSGWRDLVDDQRWSAEFGRELVSIDTSSAEEPDHSGPEWATRLVVYAAGRKVDYTLAGPDRLHHLSSGLDDLYQRGYLVHLDKNGIASNLPEPTGAAPVPARPSHDEFDNAIREFWFEASQVPIYLARGDLWVAKFRDNTMKEFLLEMLQWYAATEPAGAPDIWHIGHRMDQWLPAGLWRELHEVYGHFVAEDGWRALRASARVFGWVSEEVARRCGFPSPSTLAAGVTEHLERIAGHGVTN</sequence>
<dbReference type="InterPro" id="IPR007530">
    <property type="entry name" value="Aminoglycoside_adenylylTfrase"/>
</dbReference>